<organism evidence="1 2">
    <name type="scientific">Thermosphaera chiliense</name>
    <dbReference type="NCBI Taxonomy" id="3402707"/>
    <lineage>
        <taxon>Archaea</taxon>
        <taxon>Thermoproteota</taxon>
        <taxon>Thermoprotei</taxon>
        <taxon>Desulfurococcales</taxon>
        <taxon>Desulfurococcaceae</taxon>
        <taxon>Thermosphaera</taxon>
    </lineage>
</organism>
<dbReference type="AlphaFoldDB" id="A0A7M1UP11"/>
<evidence type="ECO:0000313" key="2">
    <source>
        <dbReference type="Proteomes" id="UP000593766"/>
    </source>
</evidence>
<dbReference type="GO" id="GO:0004674">
    <property type="term" value="F:protein serine/threonine kinase activity"/>
    <property type="evidence" value="ECO:0007669"/>
    <property type="project" value="UniProtKB-KW"/>
</dbReference>
<proteinExistence type="predicted"/>
<dbReference type="InterPro" id="IPR011009">
    <property type="entry name" value="Kinase-like_dom_sf"/>
</dbReference>
<dbReference type="SUPFAM" id="SSF56112">
    <property type="entry name" value="Protein kinase-like (PK-like)"/>
    <property type="match status" value="1"/>
</dbReference>
<dbReference type="OrthoDB" id="35902at2157"/>
<dbReference type="RefSeq" id="WP_193435810.1">
    <property type="nucleotide sequence ID" value="NZ_CP063144.1"/>
</dbReference>
<sequence length="244" mass="28623">MESILNYLDDFSRQTQVYEFNGEKLVVKNYRKETGILKWLLINATNLTINIYPFAFQPIKRLEREAFFFREAPEVLKKPKVYVTDFMRLKLIREYVEGDFFTSVDSETAYRELGYHLSVLHRKGWALGDSKISNFVLSVKGIYIVDAEQATPSTDIRHYAWDLVVLASTMVLFNIESIVQRKNDLERFMEAFIEGYVEGSETVSQEVARVLEKPSFRALTYLLVPHPFSKFFLNTWKKHVAKEF</sequence>
<dbReference type="GeneID" id="59454755"/>
<evidence type="ECO:0000313" key="1">
    <source>
        <dbReference type="EMBL" id="QOR94005.1"/>
    </source>
</evidence>
<keyword evidence="2" id="KW-1185">Reference proteome</keyword>
<dbReference type="Gene3D" id="1.10.510.10">
    <property type="entry name" value="Transferase(Phosphotransferase) domain 1"/>
    <property type="match status" value="1"/>
</dbReference>
<reference evidence="1 2" key="1">
    <citation type="submission" date="2020-10" db="EMBL/GenBank/DDBJ databases">
        <title>Complete genome sequence of Thermosphaera aggregans strain 3507.</title>
        <authorList>
            <person name="Zayulina K.S."/>
            <person name="Elcheninov A.G."/>
            <person name="Toshchakov S.V."/>
            <person name="Kublanov I.V."/>
            <person name="Kochetkova T.V."/>
        </authorList>
    </citation>
    <scope>NUCLEOTIDE SEQUENCE [LARGE SCALE GENOMIC DNA]</scope>
    <source>
        <strain evidence="1 2">3507</strain>
    </source>
</reference>
<protein>
    <submittedName>
        <fullName evidence="1">Serine/threonine protein kinase</fullName>
    </submittedName>
</protein>
<dbReference type="Proteomes" id="UP000593766">
    <property type="component" value="Chromosome"/>
</dbReference>
<accession>A0A7M1UP11</accession>
<dbReference type="EMBL" id="CP063144">
    <property type="protein sequence ID" value="QOR94005.1"/>
    <property type="molecule type" value="Genomic_DNA"/>
</dbReference>
<keyword evidence="1" id="KW-0418">Kinase</keyword>
<name>A0A7M1UP11_9CREN</name>
<dbReference type="KEGG" id="tcs:IMZ38_05015"/>
<keyword evidence="1" id="KW-0723">Serine/threonine-protein kinase</keyword>
<gene>
    <name evidence="1" type="ORF">IMZ38_05015</name>
</gene>
<keyword evidence="1" id="KW-0808">Transferase</keyword>